<evidence type="ECO:0000313" key="4">
    <source>
        <dbReference type="EMBL" id="MET1489190.1"/>
    </source>
</evidence>
<reference evidence="4 5" key="1">
    <citation type="submission" date="2024-07" db="EMBL/GenBank/DDBJ databases">
        <title>Uliginosibacterium paludis KCTC:42655.</title>
        <authorList>
            <person name="Kim M.K."/>
        </authorList>
    </citation>
    <scope>NUCLEOTIDE SEQUENCE [LARGE SCALE GENOMIC DNA]</scope>
    <source>
        <strain evidence="4 5">KCTC 42655</strain>
    </source>
</reference>
<keyword evidence="1" id="KW-0808">Transferase</keyword>
<dbReference type="PANTHER" id="PTHR46401">
    <property type="entry name" value="GLYCOSYLTRANSFERASE WBBK-RELATED"/>
    <property type="match status" value="1"/>
</dbReference>
<dbReference type="Pfam" id="PF13439">
    <property type="entry name" value="Glyco_transf_4"/>
    <property type="match status" value="1"/>
</dbReference>
<dbReference type="CDD" id="cd03809">
    <property type="entry name" value="GT4_MtfB-like"/>
    <property type="match status" value="1"/>
</dbReference>
<comment type="caution">
    <text evidence="4">The sequence shown here is derived from an EMBL/GenBank/DDBJ whole genome shotgun (WGS) entry which is preliminary data.</text>
</comment>
<evidence type="ECO:0000259" key="3">
    <source>
        <dbReference type="Pfam" id="PF13439"/>
    </source>
</evidence>
<gene>
    <name evidence="4" type="ORF">ABVT11_05095</name>
</gene>
<evidence type="ECO:0000256" key="1">
    <source>
        <dbReference type="ARBA" id="ARBA00022679"/>
    </source>
</evidence>
<evidence type="ECO:0000259" key="2">
    <source>
        <dbReference type="Pfam" id="PF00534"/>
    </source>
</evidence>
<name>A0ABV2CMQ2_9RHOO</name>
<feature type="domain" description="Glycosyltransferase subfamily 4-like N-terminal" evidence="3">
    <location>
        <begin position="16"/>
        <end position="180"/>
    </location>
</feature>
<dbReference type="Pfam" id="PF00534">
    <property type="entry name" value="Glycos_transf_1"/>
    <property type="match status" value="1"/>
</dbReference>
<dbReference type="Proteomes" id="UP001548590">
    <property type="component" value="Unassembled WGS sequence"/>
</dbReference>
<dbReference type="Gene3D" id="3.40.50.2000">
    <property type="entry name" value="Glycogen Phosphorylase B"/>
    <property type="match status" value="2"/>
</dbReference>
<proteinExistence type="predicted"/>
<dbReference type="EMBL" id="JBEWLZ010000002">
    <property type="protein sequence ID" value="MET1489190.1"/>
    <property type="molecule type" value="Genomic_DNA"/>
</dbReference>
<dbReference type="InterPro" id="IPR001296">
    <property type="entry name" value="Glyco_trans_1"/>
</dbReference>
<sequence>MKVALGVDVIRFPLTGIGRYAYELAKGLGQSEEVERLFFLSGRRLGRSFPSEPGVSPTTALSSLKRFVGRRFVEHRCVLDIYRSINDVLRVRALMNAEGAVYHGPNYYLPAYDGPSVATFHDLSVLDCPEFHPPERVAYMRSELPVALERADVLLTISEHARQAVLAYSGFSPERVLAVPLAASSEFKPRTAKECAEVLVRFGLGFGRYVLYAGTVEPRKNLGRLLDAYEILPARVKNHFPLVVAGYRGWCSDEVHVRLQQAQSEGWAFYLGFVSASDLPVLYSGARIFAFPSLYEGFGLPLLEAMASGVPVVCSDSTSLPEVGGGYPLMCAPDDVDQLSHLLVRAIEDEPWRERVIPSGIAHAGSFSWERTVTGTLKAYRAAMERK</sequence>
<organism evidence="4 5">
    <name type="scientific">Uliginosibacterium paludis</name>
    <dbReference type="NCBI Taxonomy" id="1615952"/>
    <lineage>
        <taxon>Bacteria</taxon>
        <taxon>Pseudomonadati</taxon>
        <taxon>Pseudomonadota</taxon>
        <taxon>Betaproteobacteria</taxon>
        <taxon>Rhodocyclales</taxon>
        <taxon>Zoogloeaceae</taxon>
        <taxon>Uliginosibacterium</taxon>
    </lineage>
</organism>
<feature type="domain" description="Glycosyl transferase family 1" evidence="2">
    <location>
        <begin position="208"/>
        <end position="359"/>
    </location>
</feature>
<evidence type="ECO:0000313" key="5">
    <source>
        <dbReference type="Proteomes" id="UP001548590"/>
    </source>
</evidence>
<keyword evidence="5" id="KW-1185">Reference proteome</keyword>
<dbReference type="SUPFAM" id="SSF53756">
    <property type="entry name" value="UDP-Glycosyltransferase/glycogen phosphorylase"/>
    <property type="match status" value="1"/>
</dbReference>
<accession>A0ABV2CMQ2</accession>
<dbReference type="RefSeq" id="WP_345924356.1">
    <property type="nucleotide sequence ID" value="NZ_JBDIVF010000001.1"/>
</dbReference>
<dbReference type="InterPro" id="IPR028098">
    <property type="entry name" value="Glyco_trans_4-like_N"/>
</dbReference>
<dbReference type="PANTHER" id="PTHR46401:SF2">
    <property type="entry name" value="GLYCOSYLTRANSFERASE WBBK-RELATED"/>
    <property type="match status" value="1"/>
</dbReference>
<protein>
    <submittedName>
        <fullName evidence="4">Glycosyltransferase family 1 protein</fullName>
    </submittedName>
</protein>